<dbReference type="EMBL" id="JBGUBD010000012">
    <property type="protein sequence ID" value="MFA9479774.1"/>
    <property type="molecule type" value="Genomic_DNA"/>
</dbReference>
<protein>
    <submittedName>
        <fullName evidence="2">Uncharacterized protein</fullName>
    </submittedName>
</protein>
<keyword evidence="1" id="KW-0812">Transmembrane</keyword>
<comment type="caution">
    <text evidence="2">The sequence shown here is derived from an EMBL/GenBank/DDBJ whole genome shotgun (WGS) entry which is preliminary data.</text>
</comment>
<sequence length="120" mass="12605">MSQAPAPPSLDSDVQTIASRQKSLLVCILIYLLTIVGQFVVPAEVRPLLAVGVLVVGLVAMVFVFLLATKLYGIGIGILLGLLTLIPLVGLIILLAVNARATHTLRRNGIEVGLLGAKMP</sequence>
<organism evidence="2 3">
    <name type="scientific">Natronomicrosphaera hydrolytica</name>
    <dbReference type="NCBI Taxonomy" id="3242702"/>
    <lineage>
        <taxon>Bacteria</taxon>
        <taxon>Pseudomonadati</taxon>
        <taxon>Planctomycetota</taxon>
        <taxon>Phycisphaerae</taxon>
        <taxon>Phycisphaerales</taxon>
        <taxon>Phycisphaeraceae</taxon>
        <taxon>Natronomicrosphaera</taxon>
    </lineage>
</organism>
<evidence type="ECO:0000256" key="1">
    <source>
        <dbReference type="SAM" id="Phobius"/>
    </source>
</evidence>
<evidence type="ECO:0000313" key="2">
    <source>
        <dbReference type="EMBL" id="MFA9479774.1"/>
    </source>
</evidence>
<dbReference type="RefSeq" id="WP_425346700.1">
    <property type="nucleotide sequence ID" value="NZ_JBGUBD010000012.1"/>
</dbReference>
<evidence type="ECO:0000313" key="3">
    <source>
        <dbReference type="Proteomes" id="UP001575105"/>
    </source>
</evidence>
<keyword evidence="1" id="KW-0472">Membrane</keyword>
<keyword evidence="3" id="KW-1185">Reference proteome</keyword>
<gene>
    <name evidence="2" type="ORF">ACERK3_15920</name>
</gene>
<feature type="transmembrane region" description="Helical" evidence="1">
    <location>
        <begin position="23"/>
        <end position="41"/>
    </location>
</feature>
<keyword evidence="1" id="KW-1133">Transmembrane helix</keyword>
<accession>A0ABV4UAA8</accession>
<proteinExistence type="predicted"/>
<reference evidence="2 3" key="1">
    <citation type="submission" date="2024-08" db="EMBL/GenBank/DDBJ databases">
        <title>Whole-genome sequencing of halo(alkali)philic microorganisms from hypersaline lakes.</title>
        <authorList>
            <person name="Sorokin D.Y."/>
            <person name="Merkel A.Y."/>
            <person name="Messina E."/>
            <person name="Yakimov M."/>
        </authorList>
    </citation>
    <scope>NUCLEOTIDE SEQUENCE [LARGE SCALE GENOMIC DNA]</scope>
    <source>
        <strain evidence="2 3">AB-hyl4</strain>
    </source>
</reference>
<dbReference type="Proteomes" id="UP001575105">
    <property type="component" value="Unassembled WGS sequence"/>
</dbReference>
<feature type="transmembrane region" description="Helical" evidence="1">
    <location>
        <begin position="74"/>
        <end position="97"/>
    </location>
</feature>
<name>A0ABV4UAA8_9BACT</name>
<feature type="transmembrane region" description="Helical" evidence="1">
    <location>
        <begin position="48"/>
        <end position="68"/>
    </location>
</feature>